<feature type="transmembrane region" description="Helical" evidence="5">
    <location>
        <begin position="124"/>
        <end position="148"/>
    </location>
</feature>
<evidence type="ECO:0000313" key="7">
    <source>
        <dbReference type="EMBL" id="CAB9517274.1"/>
    </source>
</evidence>
<evidence type="ECO:0000313" key="8">
    <source>
        <dbReference type="Proteomes" id="UP001153069"/>
    </source>
</evidence>
<dbReference type="PANTHER" id="PTHR11132">
    <property type="entry name" value="SOLUTE CARRIER FAMILY 35"/>
    <property type="match status" value="1"/>
</dbReference>
<keyword evidence="8" id="KW-1185">Reference proteome</keyword>
<organism evidence="7 8">
    <name type="scientific">Seminavis robusta</name>
    <dbReference type="NCBI Taxonomy" id="568900"/>
    <lineage>
        <taxon>Eukaryota</taxon>
        <taxon>Sar</taxon>
        <taxon>Stramenopiles</taxon>
        <taxon>Ochrophyta</taxon>
        <taxon>Bacillariophyta</taxon>
        <taxon>Bacillariophyceae</taxon>
        <taxon>Bacillariophycidae</taxon>
        <taxon>Naviculales</taxon>
        <taxon>Naviculaceae</taxon>
        <taxon>Seminavis</taxon>
    </lineage>
</organism>
<keyword evidence="2 5" id="KW-0812">Transmembrane</keyword>
<feature type="transmembrane region" description="Helical" evidence="5">
    <location>
        <begin position="38"/>
        <end position="59"/>
    </location>
</feature>
<feature type="transmembrane region" description="Helical" evidence="5">
    <location>
        <begin position="71"/>
        <end position="88"/>
    </location>
</feature>
<feature type="transmembrane region" description="Helical" evidence="5">
    <location>
        <begin position="249"/>
        <end position="271"/>
    </location>
</feature>
<dbReference type="GO" id="GO:0016020">
    <property type="term" value="C:membrane"/>
    <property type="evidence" value="ECO:0007669"/>
    <property type="project" value="UniProtKB-SubCell"/>
</dbReference>
<dbReference type="InterPro" id="IPR037185">
    <property type="entry name" value="EmrE-like"/>
</dbReference>
<dbReference type="AlphaFoldDB" id="A0A9N8EDN9"/>
<evidence type="ECO:0000256" key="2">
    <source>
        <dbReference type="ARBA" id="ARBA00022692"/>
    </source>
</evidence>
<name>A0A9N8EDN9_9STRA</name>
<dbReference type="Proteomes" id="UP001153069">
    <property type="component" value="Unassembled WGS sequence"/>
</dbReference>
<feature type="transmembrane region" description="Helical" evidence="5">
    <location>
        <begin position="100"/>
        <end position="118"/>
    </location>
</feature>
<comment type="caution">
    <text evidence="7">The sequence shown here is derived from an EMBL/GenBank/DDBJ whole genome shotgun (WGS) entry which is preliminary data.</text>
</comment>
<dbReference type="EMBL" id="CAICTM010000844">
    <property type="protein sequence ID" value="CAB9517274.1"/>
    <property type="molecule type" value="Genomic_DNA"/>
</dbReference>
<keyword evidence="3 5" id="KW-1133">Transmembrane helix</keyword>
<protein>
    <submittedName>
        <fullName evidence="7">Solute carrier family 35</fullName>
    </submittedName>
</protein>
<dbReference type="InterPro" id="IPR050186">
    <property type="entry name" value="TPT_transporter"/>
</dbReference>
<feature type="transmembrane region" description="Helical" evidence="5">
    <location>
        <begin position="218"/>
        <end position="237"/>
    </location>
</feature>
<sequence>MNKDEEKGIEISPLVSKDSKPSAVLDKLSGEKQDIKDAAFWLFMLFLASVTMTVGNKYVMRNWAFANTLTLMQNGTAVLYLGIGNYAGMMEMKPFALQQWKVFAVSSFFLAMQILTSLKALPFVAIATVVAFRNTCTVVIAVIDYFVFGNKFNQNQVLSLALTTAGMILYALQDINYDAMGYLWLVGNSVATIINTFWNKFYITHYTKELKIQTSYGVSFIQQVETLPIVGFLAIMNNESAAFGEMGPLTMAAKSMIFATCLGGVLIGIAYPKCFSLVSGTSVVVASTANKAVSILIGMWLFGTQLSFLQIVGLLICIAGSLWYALEGKRK</sequence>
<feature type="transmembrane region" description="Helical" evidence="5">
    <location>
        <begin position="283"/>
        <end position="302"/>
    </location>
</feature>
<evidence type="ECO:0000256" key="1">
    <source>
        <dbReference type="ARBA" id="ARBA00004141"/>
    </source>
</evidence>
<evidence type="ECO:0000259" key="6">
    <source>
        <dbReference type="Pfam" id="PF03151"/>
    </source>
</evidence>
<feature type="domain" description="Sugar phosphate transporter" evidence="6">
    <location>
        <begin position="40"/>
        <end position="324"/>
    </location>
</feature>
<dbReference type="OrthoDB" id="417037at2759"/>
<reference evidence="7" key="1">
    <citation type="submission" date="2020-06" db="EMBL/GenBank/DDBJ databases">
        <authorList>
            <consortium name="Plant Systems Biology data submission"/>
        </authorList>
    </citation>
    <scope>NUCLEOTIDE SEQUENCE</scope>
    <source>
        <strain evidence="7">D6</strain>
    </source>
</reference>
<dbReference type="SUPFAM" id="SSF103481">
    <property type="entry name" value="Multidrug resistance efflux transporter EmrE"/>
    <property type="match status" value="2"/>
</dbReference>
<accession>A0A9N8EDN9</accession>
<proteinExistence type="predicted"/>
<gene>
    <name evidence="7" type="ORF">SEMRO_845_G210010.1</name>
</gene>
<feature type="transmembrane region" description="Helical" evidence="5">
    <location>
        <begin position="308"/>
        <end position="326"/>
    </location>
</feature>
<evidence type="ECO:0000256" key="5">
    <source>
        <dbReference type="SAM" id="Phobius"/>
    </source>
</evidence>
<evidence type="ECO:0000256" key="3">
    <source>
        <dbReference type="ARBA" id="ARBA00022989"/>
    </source>
</evidence>
<dbReference type="Pfam" id="PF03151">
    <property type="entry name" value="TPT"/>
    <property type="match status" value="1"/>
</dbReference>
<evidence type="ECO:0000256" key="4">
    <source>
        <dbReference type="ARBA" id="ARBA00023136"/>
    </source>
</evidence>
<comment type="subcellular location">
    <subcellularLocation>
        <location evidence="1">Membrane</location>
        <topology evidence="1">Multi-pass membrane protein</topology>
    </subcellularLocation>
</comment>
<keyword evidence="4 5" id="KW-0472">Membrane</keyword>
<dbReference type="InterPro" id="IPR004853">
    <property type="entry name" value="Sugar_P_trans_dom"/>
</dbReference>
<feature type="transmembrane region" description="Helical" evidence="5">
    <location>
        <begin position="179"/>
        <end position="198"/>
    </location>
</feature>